<evidence type="ECO:0000313" key="7">
    <source>
        <dbReference type="EMBL" id="QBM91052.1"/>
    </source>
</evidence>
<evidence type="ECO:0000313" key="8">
    <source>
        <dbReference type="Proteomes" id="UP000292447"/>
    </source>
</evidence>
<dbReference type="PANTHER" id="PTHR21576">
    <property type="entry name" value="UNCHARACTERIZED NODULIN-LIKE PROTEIN"/>
    <property type="match status" value="1"/>
</dbReference>
<feature type="transmembrane region" description="Helical" evidence="5">
    <location>
        <begin position="363"/>
        <end position="385"/>
    </location>
</feature>
<name>A0A4P6XTW6_9ASCO</name>
<dbReference type="InterPro" id="IPR036259">
    <property type="entry name" value="MFS_trans_sf"/>
</dbReference>
<feature type="transmembrane region" description="Helical" evidence="5">
    <location>
        <begin position="73"/>
        <end position="91"/>
    </location>
</feature>
<protein>
    <submittedName>
        <fullName evidence="7">Nodulin-like</fullName>
    </submittedName>
</protein>
<feature type="transmembrane region" description="Helical" evidence="5">
    <location>
        <begin position="41"/>
        <end position="66"/>
    </location>
</feature>
<feature type="transmembrane region" description="Helical" evidence="5">
    <location>
        <begin position="250"/>
        <end position="269"/>
    </location>
</feature>
<accession>A0A4P6XTW6</accession>
<reference evidence="8" key="1">
    <citation type="submission" date="2019-03" db="EMBL/GenBank/DDBJ databases">
        <title>Snf2 controls pulcherriminic acid biosynthesis and connects pigmentation and antifungal activity of the yeast Metschnikowia pulcherrima.</title>
        <authorList>
            <person name="Gore-Lloyd D."/>
            <person name="Sumann I."/>
            <person name="Brachmann A.O."/>
            <person name="Schneeberger K."/>
            <person name="Ortiz-Merino R.A."/>
            <person name="Moreno-Beltran M."/>
            <person name="Schlaefli M."/>
            <person name="Kirner P."/>
            <person name="Santos Kron A."/>
            <person name="Wolfe K.H."/>
            <person name="Piel J."/>
            <person name="Ahrens C.H."/>
            <person name="Henk D."/>
            <person name="Freimoser F.M."/>
        </authorList>
    </citation>
    <scope>NUCLEOTIDE SEQUENCE [LARGE SCALE GENOMIC DNA]</scope>
    <source>
        <strain evidence="8">APC 1.2</strain>
    </source>
</reference>
<feature type="transmembrane region" description="Helical" evidence="5">
    <location>
        <begin position="167"/>
        <end position="189"/>
    </location>
</feature>
<keyword evidence="2 5" id="KW-0812">Transmembrane</keyword>
<comment type="subcellular location">
    <subcellularLocation>
        <location evidence="1">Membrane</location>
        <topology evidence="1">Multi-pass membrane protein</topology>
    </subcellularLocation>
</comment>
<evidence type="ECO:0000259" key="6">
    <source>
        <dbReference type="Pfam" id="PF06813"/>
    </source>
</evidence>
<feature type="transmembrane region" description="Helical" evidence="5">
    <location>
        <begin position="337"/>
        <end position="357"/>
    </location>
</feature>
<feature type="transmembrane region" description="Helical" evidence="5">
    <location>
        <begin position="136"/>
        <end position="161"/>
    </location>
</feature>
<dbReference type="SUPFAM" id="SSF103473">
    <property type="entry name" value="MFS general substrate transporter"/>
    <property type="match status" value="1"/>
</dbReference>
<dbReference type="Pfam" id="PF06813">
    <property type="entry name" value="Nodulin-like"/>
    <property type="match status" value="1"/>
</dbReference>
<dbReference type="InterPro" id="IPR010658">
    <property type="entry name" value="Nodulin-like"/>
</dbReference>
<feature type="transmembrane region" description="Helical" evidence="5">
    <location>
        <begin position="447"/>
        <end position="469"/>
    </location>
</feature>
<gene>
    <name evidence="7" type="primary">MPUL0G00940</name>
    <name evidence="7" type="ORF">METSCH_G00940</name>
</gene>
<evidence type="ECO:0000256" key="5">
    <source>
        <dbReference type="SAM" id="Phobius"/>
    </source>
</evidence>
<proteinExistence type="predicted"/>
<keyword evidence="3 5" id="KW-1133">Transmembrane helix</keyword>
<dbReference type="EMBL" id="CP034462">
    <property type="protein sequence ID" value="QBM91052.1"/>
    <property type="molecule type" value="Genomic_DNA"/>
</dbReference>
<dbReference type="STRING" id="2163413.A0A4P6XTW6"/>
<evidence type="ECO:0000256" key="4">
    <source>
        <dbReference type="ARBA" id="ARBA00023136"/>
    </source>
</evidence>
<organism evidence="7 8">
    <name type="scientific">Metschnikowia aff. pulcherrima</name>
    <dbReference type="NCBI Taxonomy" id="2163413"/>
    <lineage>
        <taxon>Eukaryota</taxon>
        <taxon>Fungi</taxon>
        <taxon>Dikarya</taxon>
        <taxon>Ascomycota</taxon>
        <taxon>Saccharomycotina</taxon>
        <taxon>Pichiomycetes</taxon>
        <taxon>Metschnikowiaceae</taxon>
        <taxon>Metschnikowia</taxon>
    </lineage>
</organism>
<keyword evidence="8" id="KW-1185">Reference proteome</keyword>
<evidence type="ECO:0000256" key="3">
    <source>
        <dbReference type="ARBA" id="ARBA00022989"/>
    </source>
</evidence>
<feature type="transmembrane region" description="Helical" evidence="5">
    <location>
        <begin position="9"/>
        <end position="29"/>
    </location>
</feature>
<dbReference type="Proteomes" id="UP000292447">
    <property type="component" value="Chromosome VII"/>
</dbReference>
<dbReference type="PANTHER" id="PTHR21576:SF158">
    <property type="entry name" value="RIBOSOMAL RNA-PROCESSING PROTEIN 12-LIKE CONSERVED DOMAIN-CONTAINING PROTEIN"/>
    <property type="match status" value="1"/>
</dbReference>
<dbReference type="Gene3D" id="1.20.1250.20">
    <property type="entry name" value="MFS general substrate transporter like domains"/>
    <property type="match status" value="1"/>
</dbReference>
<feature type="transmembrane region" description="Helical" evidence="5">
    <location>
        <begin position="397"/>
        <end position="417"/>
    </location>
</feature>
<sequence length="482" mass="52450">MAPSTVHKTFVLLSCTFLGLICGTLYLYLSYSPQLALQLQYLATNALSIALVGSLGVSITGPLAGLVVDKKGYTAPLCAGGSFIVLGYYVLRRQYTHAYLSVWLLCGCLFFVGSGSTFINLACLKCCAVTFPLLRGVATLLPLALYGLLAMFYSVFALVFYPGDTLGFLRFLIVSLALIFALCSPLVMLCDRRNFSGSRTVRLADPVEMANLRSGSAGKDVNIALKLAFAQSQPGPTEVYGVRLLQSPRFWLLFLILGAMASLGQMYIYSVGYMVKALVIRNFELDPVAAASLSVDMLIQNQQQLQVGLLLMTNCIGRLAAGVMGDIITQTFRRSRAWLLFVPAAGLVCTQILGQTIAGHEYLGAASMLLGFFYGYTLCIMPTIVGDVFGMENFLGNWGLVGLAPVIPSFYLTNFFGEVYDSKLTADDSGVYTCILGSHCYRPAFKVGLVVSFLALFLVGVFNFGDRYLMSRARAERRKLVM</sequence>
<feature type="domain" description="Nodulin-like" evidence="6">
    <location>
        <begin position="10"/>
        <end position="188"/>
    </location>
</feature>
<evidence type="ECO:0000256" key="1">
    <source>
        <dbReference type="ARBA" id="ARBA00004141"/>
    </source>
</evidence>
<keyword evidence="4 5" id="KW-0472">Membrane</keyword>
<dbReference type="AlphaFoldDB" id="A0A4P6XTW6"/>
<dbReference type="GO" id="GO:0000329">
    <property type="term" value="C:fungal-type vacuole membrane"/>
    <property type="evidence" value="ECO:0007669"/>
    <property type="project" value="TreeGrafter"/>
</dbReference>
<evidence type="ECO:0000256" key="2">
    <source>
        <dbReference type="ARBA" id="ARBA00022692"/>
    </source>
</evidence>
<feature type="transmembrane region" description="Helical" evidence="5">
    <location>
        <begin position="97"/>
        <end position="124"/>
    </location>
</feature>